<gene>
    <name evidence="1" type="ORF">Fot_48698</name>
</gene>
<sequence length="116" mass="12932">MTGKCLAAKNDSTCHCRCRHHHQIFSGESLNNKFEAHFWVNSSILSSNTGMFVLPVSSGSSCISRALIFSMARDLSSWLYAVEDDDAEALSFICSVEFHWSGFITPAHSRKQSLQN</sequence>
<dbReference type="EMBL" id="JBFOLJ010000015">
    <property type="protein sequence ID" value="KAL2472962.1"/>
    <property type="molecule type" value="Genomic_DNA"/>
</dbReference>
<protein>
    <submittedName>
        <fullName evidence="1">Uncharacterized protein</fullName>
    </submittedName>
</protein>
<evidence type="ECO:0000313" key="1">
    <source>
        <dbReference type="EMBL" id="KAL2472962.1"/>
    </source>
</evidence>
<dbReference type="AlphaFoldDB" id="A0ABD1Q9U8"/>
<accession>A0ABD1Q9U8</accession>
<comment type="caution">
    <text evidence="1">The sequence shown here is derived from an EMBL/GenBank/DDBJ whole genome shotgun (WGS) entry which is preliminary data.</text>
</comment>
<keyword evidence="2" id="KW-1185">Reference proteome</keyword>
<proteinExistence type="predicted"/>
<name>A0ABD1Q9U8_9LAMI</name>
<evidence type="ECO:0000313" key="2">
    <source>
        <dbReference type="Proteomes" id="UP001604277"/>
    </source>
</evidence>
<reference evidence="2" key="1">
    <citation type="submission" date="2024-07" db="EMBL/GenBank/DDBJ databases">
        <title>Two chromosome-level genome assemblies of Korean endemic species Abeliophyllum distichum and Forsythia ovata (Oleaceae).</title>
        <authorList>
            <person name="Jang H."/>
        </authorList>
    </citation>
    <scope>NUCLEOTIDE SEQUENCE [LARGE SCALE GENOMIC DNA]</scope>
</reference>
<dbReference type="Proteomes" id="UP001604277">
    <property type="component" value="Unassembled WGS sequence"/>
</dbReference>
<organism evidence="1 2">
    <name type="scientific">Forsythia ovata</name>
    <dbReference type="NCBI Taxonomy" id="205694"/>
    <lineage>
        <taxon>Eukaryota</taxon>
        <taxon>Viridiplantae</taxon>
        <taxon>Streptophyta</taxon>
        <taxon>Embryophyta</taxon>
        <taxon>Tracheophyta</taxon>
        <taxon>Spermatophyta</taxon>
        <taxon>Magnoliopsida</taxon>
        <taxon>eudicotyledons</taxon>
        <taxon>Gunneridae</taxon>
        <taxon>Pentapetalae</taxon>
        <taxon>asterids</taxon>
        <taxon>lamiids</taxon>
        <taxon>Lamiales</taxon>
        <taxon>Oleaceae</taxon>
        <taxon>Forsythieae</taxon>
        <taxon>Forsythia</taxon>
    </lineage>
</organism>